<organism evidence="1">
    <name type="scientific">Planktothrix agardhii</name>
    <name type="common">Oscillatoria agardhii</name>
    <dbReference type="NCBI Taxonomy" id="1160"/>
    <lineage>
        <taxon>Bacteria</taxon>
        <taxon>Bacillati</taxon>
        <taxon>Cyanobacteriota</taxon>
        <taxon>Cyanophyceae</taxon>
        <taxon>Oscillatoriophycideae</taxon>
        <taxon>Oscillatoriales</taxon>
        <taxon>Microcoleaceae</taxon>
        <taxon>Planktothrix</taxon>
    </lineage>
</organism>
<dbReference type="RefSeq" id="WP_235752193.1">
    <property type="nucleotide sequence ID" value="NZ_JBIIEP010000013.1"/>
</dbReference>
<accession>A0A1J1JM96</accession>
<name>A0A1J1JM96_PLAAG</name>
<evidence type="ECO:0000313" key="1">
    <source>
        <dbReference type="EMBL" id="CUM61849.1"/>
    </source>
</evidence>
<protein>
    <submittedName>
        <fullName evidence="1">Uncharacterized protein</fullName>
    </submittedName>
</protein>
<sequence>MITLPNPLQESLDFKIQQFEEERTISCNNSFSLTKVRVIFAPKLM</sequence>
<gene>
    <name evidence="1" type="ORF">PLAM_3883</name>
</gene>
<dbReference type="EMBL" id="LO018304">
    <property type="protein sequence ID" value="CUM61849.1"/>
    <property type="molecule type" value="Genomic_DNA"/>
</dbReference>
<dbReference type="AlphaFoldDB" id="A0A1J1JM96"/>
<proteinExistence type="predicted"/>
<dbReference type="GeneID" id="77290134"/>
<reference evidence="1" key="1">
    <citation type="submission" date="2015-09" db="EMBL/GenBank/DDBJ databases">
        <authorList>
            <person name="Jackson K.R."/>
            <person name="Lunt B.L."/>
            <person name="Fisher J.N.B."/>
            <person name="Gardner A.V."/>
            <person name="Bailey M.E."/>
            <person name="Deus L.M."/>
            <person name="Earl A.S."/>
            <person name="Gibby P.D."/>
            <person name="Hartmann K.A."/>
            <person name="Liu J.E."/>
            <person name="Manci A.M."/>
            <person name="Nielsen D.A."/>
            <person name="Solomon M.B."/>
            <person name="Breakwell D.P."/>
            <person name="Burnett S.H."/>
            <person name="Grose J.H."/>
        </authorList>
    </citation>
    <scope>NUCLEOTIDE SEQUENCE</scope>
    <source>
        <strain evidence="1">7805</strain>
    </source>
</reference>